<protein>
    <recommendedName>
        <fullName evidence="1">N-terminal domain-containing protein</fullName>
    </recommendedName>
</protein>
<keyword evidence="3" id="KW-1185">Reference proteome</keyword>
<sequence>MRNEQHPYREDAGLPSMTVCESAPQELDLENLTAPSDLPLAKTGAEFLKLAGDALSDLESDLKAGKSDTLVKLLATMGTFPNYSFSNVMLICLQRPDATHLAGFNAWKKLGRYVMKGEKGIGIIAPMIFGAKNESADGEDAPRIRFKVVRVFDISQTDGEPLAEFAAIRGDPGDHLARLRELVTERNIKLEYAEIAGGAQGVSRGGSITIRPGLSAAEDFSVLVHEYAHEKLHKADKRTSTTKIQRETEAEAVAFVVSRAVGLDCGSHASDYIQLYQGDAKVLSSSLELIQKTAADILGALLAKKSKQEQA</sequence>
<accession>A0A5B9QA86</accession>
<feature type="domain" description="N-terminal" evidence="1">
    <location>
        <begin position="73"/>
        <end position="152"/>
    </location>
</feature>
<evidence type="ECO:0000313" key="3">
    <source>
        <dbReference type="Proteomes" id="UP000323917"/>
    </source>
</evidence>
<dbReference type="AlphaFoldDB" id="A0A5B9QA86"/>
<reference evidence="2 3" key="1">
    <citation type="submission" date="2019-08" db="EMBL/GenBank/DDBJ databases">
        <title>Deep-cultivation of Planctomycetes and their phenomic and genomic characterization uncovers novel biology.</title>
        <authorList>
            <person name="Wiegand S."/>
            <person name="Jogler M."/>
            <person name="Boedeker C."/>
            <person name="Pinto D."/>
            <person name="Vollmers J."/>
            <person name="Rivas-Marin E."/>
            <person name="Kohn T."/>
            <person name="Peeters S.H."/>
            <person name="Heuer A."/>
            <person name="Rast P."/>
            <person name="Oberbeckmann S."/>
            <person name="Bunk B."/>
            <person name="Jeske O."/>
            <person name="Meyerdierks A."/>
            <person name="Storesund J.E."/>
            <person name="Kallscheuer N."/>
            <person name="Luecker S."/>
            <person name="Lage O.M."/>
            <person name="Pohl T."/>
            <person name="Merkel B.J."/>
            <person name="Hornburger P."/>
            <person name="Mueller R.-W."/>
            <person name="Bruemmer F."/>
            <person name="Labrenz M."/>
            <person name="Spormann A.M."/>
            <person name="Op den Camp H."/>
            <person name="Overmann J."/>
            <person name="Amann R."/>
            <person name="Jetten M.S.M."/>
            <person name="Mascher T."/>
            <person name="Medema M.H."/>
            <person name="Devos D.P."/>
            <person name="Kaster A.-K."/>
            <person name="Ovreas L."/>
            <person name="Rohde M."/>
            <person name="Galperin M.Y."/>
            <person name="Jogler C."/>
        </authorList>
    </citation>
    <scope>NUCLEOTIDE SEQUENCE [LARGE SCALE GENOMIC DNA]</scope>
    <source>
        <strain evidence="2 3">Pr1d</strain>
    </source>
</reference>
<dbReference type="EMBL" id="CP042913">
    <property type="protein sequence ID" value="QEG35974.1"/>
    <property type="molecule type" value="Genomic_DNA"/>
</dbReference>
<dbReference type="GO" id="GO:0003697">
    <property type="term" value="F:single-stranded DNA binding"/>
    <property type="evidence" value="ECO:0007669"/>
    <property type="project" value="InterPro"/>
</dbReference>
<proteinExistence type="predicted"/>
<dbReference type="Proteomes" id="UP000323917">
    <property type="component" value="Chromosome"/>
</dbReference>
<evidence type="ECO:0000259" key="1">
    <source>
        <dbReference type="Pfam" id="PF08401"/>
    </source>
</evidence>
<dbReference type="InterPro" id="IPR013610">
    <property type="entry name" value="ArdC_N"/>
</dbReference>
<dbReference type="RefSeq" id="WP_210417734.1">
    <property type="nucleotide sequence ID" value="NZ_CP042913.1"/>
</dbReference>
<name>A0A5B9QA86_9BACT</name>
<evidence type="ECO:0000313" key="2">
    <source>
        <dbReference type="EMBL" id="QEG35974.1"/>
    </source>
</evidence>
<dbReference type="KEGG" id="bgok:Pr1d_32830"/>
<organism evidence="2 3">
    <name type="scientific">Bythopirellula goksoeyrii</name>
    <dbReference type="NCBI Taxonomy" id="1400387"/>
    <lineage>
        <taxon>Bacteria</taxon>
        <taxon>Pseudomonadati</taxon>
        <taxon>Planctomycetota</taxon>
        <taxon>Planctomycetia</taxon>
        <taxon>Pirellulales</taxon>
        <taxon>Lacipirellulaceae</taxon>
        <taxon>Bythopirellula</taxon>
    </lineage>
</organism>
<dbReference type="Pfam" id="PF08401">
    <property type="entry name" value="ArdcN"/>
    <property type="match status" value="1"/>
</dbReference>
<gene>
    <name evidence="2" type="ORF">Pr1d_32830</name>
</gene>